<feature type="region of interest" description="Disordered" evidence="1">
    <location>
        <begin position="27"/>
        <end position="130"/>
    </location>
</feature>
<dbReference type="EMBL" id="CAKOGP040002058">
    <property type="protein sequence ID" value="CAJ1960478.1"/>
    <property type="molecule type" value="Genomic_DNA"/>
</dbReference>
<proteinExistence type="predicted"/>
<feature type="compositionally biased region" description="Polar residues" evidence="1">
    <location>
        <begin position="148"/>
        <end position="162"/>
    </location>
</feature>
<evidence type="ECO:0000313" key="4">
    <source>
        <dbReference type="Proteomes" id="UP001295423"/>
    </source>
</evidence>
<feature type="chain" id="PRO_5042131604" evidence="2">
    <location>
        <begin position="22"/>
        <end position="173"/>
    </location>
</feature>
<feature type="compositionally biased region" description="Basic and acidic residues" evidence="1">
    <location>
        <begin position="86"/>
        <end position="97"/>
    </location>
</feature>
<organism evidence="3 4">
    <name type="scientific">Cylindrotheca closterium</name>
    <dbReference type="NCBI Taxonomy" id="2856"/>
    <lineage>
        <taxon>Eukaryota</taxon>
        <taxon>Sar</taxon>
        <taxon>Stramenopiles</taxon>
        <taxon>Ochrophyta</taxon>
        <taxon>Bacillariophyta</taxon>
        <taxon>Bacillariophyceae</taxon>
        <taxon>Bacillariophycidae</taxon>
        <taxon>Bacillariales</taxon>
        <taxon>Bacillariaceae</taxon>
        <taxon>Cylindrotheca</taxon>
    </lineage>
</organism>
<feature type="compositionally biased region" description="Polar residues" evidence="1">
    <location>
        <begin position="101"/>
        <end position="116"/>
    </location>
</feature>
<comment type="caution">
    <text evidence="3">The sequence shown here is derived from an EMBL/GenBank/DDBJ whole genome shotgun (WGS) entry which is preliminary data.</text>
</comment>
<keyword evidence="4" id="KW-1185">Reference proteome</keyword>
<feature type="compositionally biased region" description="Low complexity" evidence="1">
    <location>
        <begin position="28"/>
        <end position="45"/>
    </location>
</feature>
<feature type="compositionally biased region" description="Basic and acidic residues" evidence="1">
    <location>
        <begin position="163"/>
        <end position="173"/>
    </location>
</feature>
<dbReference type="Proteomes" id="UP001295423">
    <property type="component" value="Unassembled WGS sequence"/>
</dbReference>
<feature type="region of interest" description="Disordered" evidence="1">
    <location>
        <begin position="148"/>
        <end position="173"/>
    </location>
</feature>
<name>A0AAD2G2L5_9STRA</name>
<protein>
    <submittedName>
        <fullName evidence="3">Uncharacterized protein</fullName>
    </submittedName>
</protein>
<accession>A0AAD2G2L5</accession>
<dbReference type="AlphaFoldDB" id="A0AAD2G2L5"/>
<keyword evidence="2" id="KW-0732">Signal</keyword>
<sequence length="173" mass="19269">MKTQIIFTSLSMAASLATVESFYVPARKPASSSSSRLGLKNLSKKLMQEKKEHQHESNDPTANDIAGRFMSFAAQSPKPLTTSYSWKKEDDTTKEQEEPSTDVSSISLQETASSTGYDEYAMPTPNTEEWLTALAELEDRLEQTKLSHTQVWGAESSVQTPRSIHDDSEGCWQ</sequence>
<feature type="signal peptide" evidence="2">
    <location>
        <begin position="1"/>
        <end position="21"/>
    </location>
</feature>
<evidence type="ECO:0000313" key="3">
    <source>
        <dbReference type="EMBL" id="CAJ1960478.1"/>
    </source>
</evidence>
<feature type="compositionally biased region" description="Basic and acidic residues" evidence="1">
    <location>
        <begin position="46"/>
        <end position="58"/>
    </location>
</feature>
<gene>
    <name evidence="3" type="ORF">CYCCA115_LOCUS18751</name>
</gene>
<evidence type="ECO:0000256" key="2">
    <source>
        <dbReference type="SAM" id="SignalP"/>
    </source>
</evidence>
<evidence type="ECO:0000256" key="1">
    <source>
        <dbReference type="SAM" id="MobiDB-lite"/>
    </source>
</evidence>
<reference evidence="3" key="1">
    <citation type="submission" date="2023-08" db="EMBL/GenBank/DDBJ databases">
        <authorList>
            <person name="Audoor S."/>
            <person name="Bilcke G."/>
        </authorList>
    </citation>
    <scope>NUCLEOTIDE SEQUENCE</scope>
</reference>